<dbReference type="Proteomes" id="UP000776629">
    <property type="component" value="Unassembled WGS sequence"/>
</dbReference>
<reference evidence="2 3" key="1">
    <citation type="journal article" date="2021" name="Sci. Rep.">
        <title>The distribution of antibiotic resistance genes in chicken gut microbiota commensals.</title>
        <authorList>
            <person name="Juricova H."/>
            <person name="Matiasovicova J."/>
            <person name="Kubasova T."/>
            <person name="Cejkova D."/>
            <person name="Rychlik I."/>
        </authorList>
    </citation>
    <scope>NUCLEOTIDE SEQUENCE [LARGE SCALE GENOMIC DNA]</scope>
    <source>
        <strain evidence="2 3">An810</strain>
    </source>
</reference>
<keyword evidence="1" id="KW-0812">Transmembrane</keyword>
<gene>
    <name evidence="2" type="ORF">H5993_00070</name>
</gene>
<dbReference type="NCBIfam" id="TIGR04145">
    <property type="entry name" value="Firmicu_CTERM"/>
    <property type="match status" value="1"/>
</dbReference>
<name>A0ABS2EL08_9LACO</name>
<sequence length="275" mass="31149">MIKKTVKILLLFGVIFGGSCYFNIIKVSAASAHFYSTLQVGERWGEDIGKWNNRTGEFKAHQDDLIRLNHFSDWKNYPIDDWHKSYDNFNLHQARFTTDDRNVYGWVRMQDPNKVGAQGGYVKIQPNDYIIKVNGESFSINLLDPQTGTIFNPWGLNRGKGVYVDVQVVDLNGNNYYTNTIKNGAYVYEGSNGIQEMTFAVPYLALGKYGVKTNQSTKWNFNQPGQLNDGQGITKVGSSTGPYFLVVMAILSIGIGSSGIFFWQRKQRKHELVTL</sequence>
<protein>
    <submittedName>
        <fullName evidence="2">Uncharacterized protein</fullName>
    </submittedName>
</protein>
<accession>A0ABS2EL08</accession>
<evidence type="ECO:0000313" key="3">
    <source>
        <dbReference type="Proteomes" id="UP000776629"/>
    </source>
</evidence>
<keyword evidence="1" id="KW-1133">Transmembrane helix</keyword>
<dbReference type="InterPro" id="IPR026409">
    <property type="entry name" value="Firmicu_CTERM"/>
</dbReference>
<feature type="transmembrane region" description="Helical" evidence="1">
    <location>
        <begin position="243"/>
        <end position="263"/>
    </location>
</feature>
<comment type="caution">
    <text evidence="2">The sequence shown here is derived from an EMBL/GenBank/DDBJ whole genome shotgun (WGS) entry which is preliminary data.</text>
</comment>
<evidence type="ECO:0000313" key="2">
    <source>
        <dbReference type="EMBL" id="MBM6753164.1"/>
    </source>
</evidence>
<proteinExistence type="predicted"/>
<keyword evidence="1" id="KW-0472">Membrane</keyword>
<dbReference type="RefSeq" id="WP_204775737.1">
    <property type="nucleotide sequence ID" value="NZ_JACJJQ010000001.1"/>
</dbReference>
<dbReference type="PROSITE" id="PS51257">
    <property type="entry name" value="PROKAR_LIPOPROTEIN"/>
    <property type="match status" value="1"/>
</dbReference>
<dbReference type="EMBL" id="JACJJQ010000001">
    <property type="protein sequence ID" value="MBM6753164.1"/>
    <property type="molecule type" value="Genomic_DNA"/>
</dbReference>
<keyword evidence="3" id="KW-1185">Reference proteome</keyword>
<evidence type="ECO:0000256" key="1">
    <source>
        <dbReference type="SAM" id="Phobius"/>
    </source>
</evidence>
<organism evidence="2 3">
    <name type="scientific">Limosilactobacillus alvi</name>
    <dbReference type="NCBI Taxonomy" id="990412"/>
    <lineage>
        <taxon>Bacteria</taxon>
        <taxon>Bacillati</taxon>
        <taxon>Bacillota</taxon>
        <taxon>Bacilli</taxon>
        <taxon>Lactobacillales</taxon>
        <taxon>Lactobacillaceae</taxon>
        <taxon>Limosilactobacillus</taxon>
    </lineage>
</organism>